<dbReference type="Proteomes" id="UP000578352">
    <property type="component" value="Unassembled WGS sequence"/>
</dbReference>
<feature type="transmembrane region" description="Helical" evidence="1">
    <location>
        <begin position="124"/>
        <end position="149"/>
    </location>
</feature>
<protein>
    <submittedName>
        <fullName evidence="2">Putative membrane protein</fullName>
    </submittedName>
</protein>
<keyword evidence="1" id="KW-1133">Transmembrane helix</keyword>
<dbReference type="AlphaFoldDB" id="A0A853CSV3"/>
<evidence type="ECO:0000256" key="1">
    <source>
        <dbReference type="SAM" id="Phobius"/>
    </source>
</evidence>
<keyword evidence="1" id="KW-0472">Membrane</keyword>
<feature type="transmembrane region" description="Helical" evidence="1">
    <location>
        <begin position="336"/>
        <end position="356"/>
    </location>
</feature>
<dbReference type="RefSeq" id="WP_218881163.1">
    <property type="nucleotide sequence ID" value="NZ_BAABEH010000001.1"/>
</dbReference>
<reference evidence="2 3" key="1">
    <citation type="submission" date="2020-07" db="EMBL/GenBank/DDBJ databases">
        <title>Sequencing the genomes of 1000 actinobacteria strains.</title>
        <authorList>
            <person name="Klenk H.-P."/>
        </authorList>
    </citation>
    <scope>NUCLEOTIDE SEQUENCE [LARGE SCALE GENOMIC DNA]</scope>
    <source>
        <strain evidence="2 3">DSM 15165</strain>
    </source>
</reference>
<evidence type="ECO:0000313" key="2">
    <source>
        <dbReference type="EMBL" id="NYJ22541.1"/>
    </source>
</evidence>
<name>A0A853CSV3_9MICO</name>
<feature type="transmembrane region" description="Helical" evidence="1">
    <location>
        <begin position="155"/>
        <end position="176"/>
    </location>
</feature>
<evidence type="ECO:0000313" key="3">
    <source>
        <dbReference type="Proteomes" id="UP000578352"/>
    </source>
</evidence>
<sequence length="357" mass="37518">MNSLALFVAVFLACLVEAVEATTIVLAAGATRNWRSALTGTAAGVVVLAVIVAVVGPAITLIPIGFLRLVVGGLLLVFGMQWIRKAVLRASGYKALHDETLIYEREVAEARAARKESRFGVRDWFAFTLSFKAVLLEGLEVVFIVLTFGANQNQIGLASLAAVAAIVVVVLIGAAVRAPLSRVPENTLKFVVGVMLTSFGLFWGAEGAGAVWPGADLALLVIIPAVGVFSLLLVAVLRRRKAAQLRRESRPVGASEPAPVLVTTTGDAQGHAAETAAAPASATTASAPQRQNAVVRGLRSFGLFWWDFIVGDDWQIAAGTAVGLAITFAVSGWSGAWLVMPVVVALLIPYGIMRALR</sequence>
<proteinExistence type="predicted"/>
<feature type="transmembrane region" description="Helical" evidence="1">
    <location>
        <begin position="188"/>
        <end position="205"/>
    </location>
</feature>
<accession>A0A853CSV3</accession>
<feature type="transmembrane region" description="Helical" evidence="1">
    <location>
        <begin position="45"/>
        <end position="78"/>
    </location>
</feature>
<organism evidence="2 3">
    <name type="scientific">Leifsonia shinshuensis</name>
    <dbReference type="NCBI Taxonomy" id="150026"/>
    <lineage>
        <taxon>Bacteria</taxon>
        <taxon>Bacillati</taxon>
        <taxon>Actinomycetota</taxon>
        <taxon>Actinomycetes</taxon>
        <taxon>Micrococcales</taxon>
        <taxon>Microbacteriaceae</taxon>
        <taxon>Leifsonia</taxon>
    </lineage>
</organism>
<comment type="caution">
    <text evidence="2">The sequence shown here is derived from an EMBL/GenBank/DDBJ whole genome shotgun (WGS) entry which is preliminary data.</text>
</comment>
<keyword evidence="1" id="KW-0812">Transmembrane</keyword>
<feature type="transmembrane region" description="Helical" evidence="1">
    <location>
        <begin position="217"/>
        <end position="237"/>
    </location>
</feature>
<gene>
    <name evidence="2" type="ORF">HNR13_000828</name>
</gene>
<dbReference type="EMBL" id="JACCFL010000001">
    <property type="protein sequence ID" value="NYJ22541.1"/>
    <property type="molecule type" value="Genomic_DNA"/>
</dbReference>